<dbReference type="EMBL" id="BQNB010008554">
    <property type="protein sequence ID" value="GJS50987.1"/>
    <property type="molecule type" value="Genomic_DNA"/>
</dbReference>
<sequence length="113" mass="13296">MQADRQQQRDPNKGRRIANQVDSSRQIKIRQVHSTESHKYRDEREQTDQVDNSRQQIADRAADSKFRQTSDNRFRQTADSDNNTQQQIQTTPQTADITNQIISDAKQDKIRRN</sequence>
<accession>A0ABQ4WDM6</accession>
<protein>
    <submittedName>
        <fullName evidence="2">Uncharacterized protein</fullName>
    </submittedName>
</protein>
<gene>
    <name evidence="2" type="ORF">Tco_0624349</name>
</gene>
<feature type="compositionally biased region" description="Basic and acidic residues" evidence="1">
    <location>
        <begin position="60"/>
        <end position="78"/>
    </location>
</feature>
<feature type="compositionally biased region" description="Basic and acidic residues" evidence="1">
    <location>
        <begin position="1"/>
        <end position="13"/>
    </location>
</feature>
<feature type="compositionally biased region" description="Basic and acidic residues" evidence="1">
    <location>
        <begin position="33"/>
        <end position="47"/>
    </location>
</feature>
<feature type="compositionally biased region" description="Low complexity" evidence="1">
    <location>
        <begin position="84"/>
        <end position="98"/>
    </location>
</feature>
<feature type="region of interest" description="Disordered" evidence="1">
    <location>
        <begin position="1"/>
        <end position="113"/>
    </location>
</feature>
<proteinExistence type="predicted"/>
<reference evidence="2" key="2">
    <citation type="submission" date="2022-01" db="EMBL/GenBank/DDBJ databases">
        <authorList>
            <person name="Yamashiro T."/>
            <person name="Shiraishi A."/>
            <person name="Satake H."/>
            <person name="Nakayama K."/>
        </authorList>
    </citation>
    <scope>NUCLEOTIDE SEQUENCE</scope>
</reference>
<name>A0ABQ4WDM6_9ASTR</name>
<reference evidence="2" key="1">
    <citation type="journal article" date="2022" name="Int. J. Mol. Sci.">
        <title>Draft Genome of Tanacetum Coccineum: Genomic Comparison of Closely Related Tanacetum-Family Plants.</title>
        <authorList>
            <person name="Yamashiro T."/>
            <person name="Shiraishi A."/>
            <person name="Nakayama K."/>
            <person name="Satake H."/>
        </authorList>
    </citation>
    <scope>NUCLEOTIDE SEQUENCE</scope>
</reference>
<organism evidence="2 3">
    <name type="scientific">Tanacetum coccineum</name>
    <dbReference type="NCBI Taxonomy" id="301880"/>
    <lineage>
        <taxon>Eukaryota</taxon>
        <taxon>Viridiplantae</taxon>
        <taxon>Streptophyta</taxon>
        <taxon>Embryophyta</taxon>
        <taxon>Tracheophyta</taxon>
        <taxon>Spermatophyta</taxon>
        <taxon>Magnoliopsida</taxon>
        <taxon>eudicotyledons</taxon>
        <taxon>Gunneridae</taxon>
        <taxon>Pentapetalae</taxon>
        <taxon>asterids</taxon>
        <taxon>campanulids</taxon>
        <taxon>Asterales</taxon>
        <taxon>Asteraceae</taxon>
        <taxon>Asteroideae</taxon>
        <taxon>Anthemideae</taxon>
        <taxon>Anthemidinae</taxon>
        <taxon>Tanacetum</taxon>
    </lineage>
</organism>
<dbReference type="Proteomes" id="UP001151760">
    <property type="component" value="Unassembled WGS sequence"/>
</dbReference>
<evidence type="ECO:0000313" key="2">
    <source>
        <dbReference type="EMBL" id="GJS50987.1"/>
    </source>
</evidence>
<comment type="caution">
    <text evidence="2">The sequence shown here is derived from an EMBL/GenBank/DDBJ whole genome shotgun (WGS) entry which is preliminary data.</text>
</comment>
<keyword evidence="3" id="KW-1185">Reference proteome</keyword>
<evidence type="ECO:0000313" key="3">
    <source>
        <dbReference type="Proteomes" id="UP001151760"/>
    </source>
</evidence>
<evidence type="ECO:0000256" key="1">
    <source>
        <dbReference type="SAM" id="MobiDB-lite"/>
    </source>
</evidence>